<organism evidence="10 11">
    <name type="scientific">Penicillium capsulatum</name>
    <dbReference type="NCBI Taxonomy" id="69766"/>
    <lineage>
        <taxon>Eukaryota</taxon>
        <taxon>Fungi</taxon>
        <taxon>Dikarya</taxon>
        <taxon>Ascomycota</taxon>
        <taxon>Pezizomycotina</taxon>
        <taxon>Eurotiomycetes</taxon>
        <taxon>Eurotiomycetidae</taxon>
        <taxon>Eurotiales</taxon>
        <taxon>Aspergillaceae</taxon>
        <taxon>Penicillium</taxon>
    </lineage>
</organism>
<dbReference type="GO" id="GO:0005634">
    <property type="term" value="C:nucleus"/>
    <property type="evidence" value="ECO:0007669"/>
    <property type="project" value="UniProtKB-SubCell"/>
</dbReference>
<dbReference type="InterPro" id="IPR050331">
    <property type="entry name" value="Zinc_finger"/>
</dbReference>
<dbReference type="InterPro" id="IPR036236">
    <property type="entry name" value="Znf_C2H2_sf"/>
</dbReference>
<protein>
    <recommendedName>
        <fullName evidence="9">C2H2-type domain-containing protein</fullName>
    </recommendedName>
</protein>
<dbReference type="PROSITE" id="PS00028">
    <property type="entry name" value="ZINC_FINGER_C2H2_1"/>
    <property type="match status" value="2"/>
</dbReference>
<dbReference type="PROSITE" id="PS50157">
    <property type="entry name" value="ZINC_FINGER_C2H2_2"/>
    <property type="match status" value="3"/>
</dbReference>
<dbReference type="SUPFAM" id="SSF57667">
    <property type="entry name" value="beta-beta-alpha zinc fingers"/>
    <property type="match status" value="2"/>
</dbReference>
<keyword evidence="2" id="KW-0479">Metal-binding</keyword>
<evidence type="ECO:0000256" key="7">
    <source>
        <dbReference type="PROSITE-ProRule" id="PRU00042"/>
    </source>
</evidence>
<keyword evidence="11" id="KW-1185">Reference proteome</keyword>
<gene>
    <name evidence="10" type="ORF">N7492_001717</name>
</gene>
<comment type="caution">
    <text evidence="10">The sequence shown here is derived from an EMBL/GenBank/DDBJ whole genome shotgun (WGS) entry which is preliminary data.</text>
</comment>
<evidence type="ECO:0000256" key="6">
    <source>
        <dbReference type="ARBA" id="ARBA00023242"/>
    </source>
</evidence>
<evidence type="ECO:0000313" key="11">
    <source>
        <dbReference type="Proteomes" id="UP001146351"/>
    </source>
</evidence>
<feature type="domain" description="C2H2-type" evidence="9">
    <location>
        <begin position="301"/>
        <end position="329"/>
    </location>
</feature>
<proteinExistence type="predicted"/>
<evidence type="ECO:0000256" key="8">
    <source>
        <dbReference type="SAM" id="MobiDB-lite"/>
    </source>
</evidence>
<dbReference type="InterPro" id="IPR013087">
    <property type="entry name" value="Znf_C2H2_type"/>
</dbReference>
<dbReference type="EMBL" id="JAPQKO010000001">
    <property type="protein sequence ID" value="KAJ5184101.1"/>
    <property type="molecule type" value="Genomic_DNA"/>
</dbReference>
<dbReference type="GO" id="GO:0008270">
    <property type="term" value="F:zinc ion binding"/>
    <property type="evidence" value="ECO:0007669"/>
    <property type="project" value="UniProtKB-KW"/>
</dbReference>
<feature type="domain" description="C2H2-type" evidence="9">
    <location>
        <begin position="330"/>
        <end position="359"/>
    </location>
</feature>
<comment type="subcellular location">
    <subcellularLocation>
        <location evidence="1">Nucleus</location>
    </subcellularLocation>
</comment>
<feature type="compositionally biased region" description="Polar residues" evidence="8">
    <location>
        <begin position="235"/>
        <end position="252"/>
    </location>
</feature>
<reference evidence="10" key="1">
    <citation type="submission" date="2022-11" db="EMBL/GenBank/DDBJ databases">
        <authorList>
            <person name="Petersen C."/>
        </authorList>
    </citation>
    <scope>NUCLEOTIDE SEQUENCE</scope>
    <source>
        <strain evidence="10">IBT 21917</strain>
    </source>
</reference>
<evidence type="ECO:0000256" key="2">
    <source>
        <dbReference type="ARBA" id="ARBA00022723"/>
    </source>
</evidence>
<evidence type="ECO:0000256" key="5">
    <source>
        <dbReference type="ARBA" id="ARBA00022833"/>
    </source>
</evidence>
<keyword evidence="6" id="KW-0539">Nucleus</keyword>
<feature type="region of interest" description="Disordered" evidence="8">
    <location>
        <begin position="346"/>
        <end position="367"/>
    </location>
</feature>
<dbReference type="AlphaFoldDB" id="A0A9W9IV86"/>
<evidence type="ECO:0000313" key="10">
    <source>
        <dbReference type="EMBL" id="KAJ5184101.1"/>
    </source>
</evidence>
<dbReference type="GO" id="GO:0010468">
    <property type="term" value="P:regulation of gene expression"/>
    <property type="evidence" value="ECO:0007669"/>
    <property type="project" value="TreeGrafter"/>
</dbReference>
<dbReference type="PANTHER" id="PTHR16515:SF49">
    <property type="entry name" value="GASTRULA ZINC FINGER PROTEIN XLCGF49.1-LIKE-RELATED"/>
    <property type="match status" value="1"/>
</dbReference>
<feature type="compositionally biased region" description="Basic and acidic residues" evidence="8">
    <location>
        <begin position="346"/>
        <end position="357"/>
    </location>
</feature>
<keyword evidence="3" id="KW-0677">Repeat</keyword>
<dbReference type="OrthoDB" id="6910977at2759"/>
<evidence type="ECO:0000259" key="9">
    <source>
        <dbReference type="PROSITE" id="PS50157"/>
    </source>
</evidence>
<keyword evidence="4 7" id="KW-0863">Zinc-finger</keyword>
<evidence type="ECO:0000256" key="3">
    <source>
        <dbReference type="ARBA" id="ARBA00022737"/>
    </source>
</evidence>
<feature type="region of interest" description="Disordered" evidence="8">
    <location>
        <begin position="229"/>
        <end position="266"/>
    </location>
</feature>
<accession>A0A9W9IV86</accession>
<name>A0A9W9IV86_9EURO</name>
<evidence type="ECO:0000256" key="4">
    <source>
        <dbReference type="ARBA" id="ARBA00022771"/>
    </source>
</evidence>
<keyword evidence="5" id="KW-0862">Zinc</keyword>
<feature type="domain" description="C2H2-type" evidence="9">
    <location>
        <begin position="271"/>
        <end position="293"/>
    </location>
</feature>
<dbReference type="Proteomes" id="UP001146351">
    <property type="component" value="Unassembled WGS sequence"/>
</dbReference>
<evidence type="ECO:0000256" key="1">
    <source>
        <dbReference type="ARBA" id="ARBA00004123"/>
    </source>
</evidence>
<dbReference type="SMART" id="SM00355">
    <property type="entry name" value="ZnF_C2H2"/>
    <property type="match status" value="3"/>
</dbReference>
<dbReference type="Pfam" id="PF00096">
    <property type="entry name" value="zf-C2H2"/>
    <property type="match status" value="1"/>
</dbReference>
<sequence length="398" mass="43122">MDQTSEAAQSSSSMVLSLPEDGHSLETASVYSSPVSATTSHGNGYPNPIGLGISGCGLEPTFNQLDTYANAIPFSVPPALSEQLTTPNTLYNMPLKIDDFSGSTYEIYNGLADSSPLNLYGSQAMCPSSSFNPPIDISPDPTTFPEQAAGYWASMQCPDPTTPSEISPVSASSTMEGQWNRAYFPEAGMALNVPTLSMCSRLSVTNGAFDQASPGGEGDGIIPGHFSTPAGTVHNPPSVTSGEETAHNSPASNGKARTLSPGRKSHAKKRYKCPTCYMTFTRRSNCSEHQKKHDPGFKKSFPCDECHKTFGRNADLKRHTDNVHRKIRKYGCEWCVKRFSRQEALDRHSTECPKRPDSPSPVQSSRYTTGNEWVIPMREAKPFSQTHSSGFPAGLPYL</sequence>
<reference evidence="10" key="2">
    <citation type="journal article" date="2023" name="IMA Fungus">
        <title>Comparative genomic study of the Penicillium genus elucidates a diverse pangenome and 15 lateral gene transfer events.</title>
        <authorList>
            <person name="Petersen C."/>
            <person name="Sorensen T."/>
            <person name="Nielsen M.R."/>
            <person name="Sondergaard T.E."/>
            <person name="Sorensen J.L."/>
            <person name="Fitzpatrick D.A."/>
            <person name="Frisvad J.C."/>
            <person name="Nielsen K.L."/>
        </authorList>
    </citation>
    <scope>NUCLEOTIDE SEQUENCE</scope>
    <source>
        <strain evidence="10">IBT 21917</strain>
    </source>
</reference>
<dbReference type="Gene3D" id="3.30.160.60">
    <property type="entry name" value="Classic Zinc Finger"/>
    <property type="match status" value="1"/>
</dbReference>
<dbReference type="PANTHER" id="PTHR16515">
    <property type="entry name" value="PR DOMAIN ZINC FINGER PROTEIN"/>
    <property type="match status" value="1"/>
</dbReference>